<dbReference type="Proteomes" id="UP000441399">
    <property type="component" value="Unassembled WGS sequence"/>
</dbReference>
<accession>A0A5S9R295</accession>
<organism evidence="2 3">
    <name type="scientific">BD1-7 clade bacterium</name>
    <dbReference type="NCBI Taxonomy" id="2029982"/>
    <lineage>
        <taxon>Bacteria</taxon>
        <taxon>Pseudomonadati</taxon>
        <taxon>Pseudomonadota</taxon>
        <taxon>Gammaproteobacteria</taxon>
        <taxon>Cellvibrionales</taxon>
        <taxon>Spongiibacteraceae</taxon>
        <taxon>BD1-7 clade</taxon>
    </lineage>
</organism>
<reference evidence="2 3" key="1">
    <citation type="submission" date="2019-11" db="EMBL/GenBank/DDBJ databases">
        <authorList>
            <person name="Holert J."/>
        </authorList>
    </citation>
    <scope>NUCLEOTIDE SEQUENCE [LARGE SCALE GENOMIC DNA]</scope>
    <source>
        <strain evidence="2">SB11_3</strain>
    </source>
</reference>
<evidence type="ECO:0000313" key="2">
    <source>
        <dbReference type="EMBL" id="CAA0125723.1"/>
    </source>
</evidence>
<protein>
    <submittedName>
        <fullName evidence="2">Uncharacterized protein</fullName>
    </submittedName>
</protein>
<dbReference type="EMBL" id="CACSIO010000062">
    <property type="protein sequence ID" value="CAA0125723.1"/>
    <property type="molecule type" value="Genomic_DNA"/>
</dbReference>
<evidence type="ECO:0000256" key="1">
    <source>
        <dbReference type="SAM" id="SignalP"/>
    </source>
</evidence>
<keyword evidence="1" id="KW-0732">Signal</keyword>
<dbReference type="AlphaFoldDB" id="A0A5S9R295"/>
<feature type="signal peptide" evidence="1">
    <location>
        <begin position="1"/>
        <end position="19"/>
    </location>
</feature>
<evidence type="ECO:0000313" key="3">
    <source>
        <dbReference type="Proteomes" id="UP000441399"/>
    </source>
</evidence>
<feature type="chain" id="PRO_5024872331" evidence="1">
    <location>
        <begin position="20"/>
        <end position="917"/>
    </location>
</feature>
<sequence length="917" mass="98403">MRMTRMLTLTTVLAGGVFALSGCVDNNANYSVLQPSNGQTYVSFFGPDDDPENATGTQELPEQIRVGYSSNPGSLQVFLNGQQIGSKFTLTPTFGWVAVEDIKEFLVQGENNLLVEPLAFLGAATSRFTFDSQGPEINFTSVSRSGGNVTIQGVVDDGADITSLVIETYNYDVEGSTEAATGNKKGAKTNRTGTFNPAIAADKSFSAVVPDDAVFAFTAEDQYGYVYTAEYLATDQTVNPVFKLRINETLLDAVKPLANAQGDNQFLISRSALERRGRGAEADAMEADGAADTSVLNLINENHSGIYTEIGAAESNANNCHETPIEFTCTDAFFIDDDFGGTVFNRGTEWSAAGPNRGRWQNRWFCGSYNWTPSPDAGRTNKGAVECSYVEIYSLEIEDLTIGSLGLDETQDSVLDLALNLKDSSGDNIGLDVNLGIYNWWCGEMEIKTGPTDNNFFDGDLCDLATTSSCNTKRGVRLPFTQNNFAPGNSSGGTSTQRALVASQVNPSHWCSSEGETSALGLVGLGGIRVKDNNTAMGGKIRAQINNGDLNFGLLDGFSLGLSGDVQFDGIDLGLIPLDGILSGLIGLLEPLFVDITESVVQNSLTDFDLDFLFSSEFGTSFNLGTQAWTVTSQCTQNSNADDPYTCGTRGGAVDEVDWLMTYRGNVNTVEAQTGISQVLGSLYYENDLLAPINNLESSTDNFAIAIHHNIVNQALASFYEAGLMHFTMLPGSTAGEQGTPLFLGANATDELGSNGNTRVRLIPNSPATVELSGEETTQATIRYTNATVKTETRRDGAWDTDFTLVVDIQAGVLLSLDGQVLETTLLGSPQLEIKDVETPDGLEFIEPLIQPLADLITDGLLPLVTNTALRLDLTEFELPLELSDPTKALQLSTEGIEANNGRHLSFSTGINLIDKE</sequence>
<proteinExistence type="predicted"/>
<dbReference type="PROSITE" id="PS51257">
    <property type="entry name" value="PROKAR_LIPOPROTEIN"/>
    <property type="match status" value="1"/>
</dbReference>
<keyword evidence="3" id="KW-1185">Reference proteome</keyword>
<gene>
    <name evidence="2" type="ORF">OPDIPICF_03571</name>
</gene>
<name>A0A5S9R295_9GAMM</name>